<name>A0A1M4YZ23_9BACT</name>
<organism evidence="3 4">
    <name type="scientific">Desulfacinum infernum DSM 9756</name>
    <dbReference type="NCBI Taxonomy" id="1121391"/>
    <lineage>
        <taxon>Bacteria</taxon>
        <taxon>Pseudomonadati</taxon>
        <taxon>Thermodesulfobacteriota</taxon>
        <taxon>Syntrophobacteria</taxon>
        <taxon>Syntrophobacterales</taxon>
        <taxon>Syntrophobacteraceae</taxon>
        <taxon>Desulfacinum</taxon>
    </lineage>
</organism>
<sequence length="309" mass="34039">MTGRALKKALLLVWAFWTVWAGPSASAATLPEIEFYGNLPEGCGGEPRTVSLESYRDLWATLETEDPNFPAQGPGTYRGVYLGSLLDELGVAADTQITVLAEDHYVLAMPRLMFSKMKAFLAFERDGNPISPLKGGPLKIVFPKESEADPAAYIWYVKAFWIGEDCGSSVQVVDTSGRAATFTFPSSQKELFLKRIPTTVPKGYRAGWDPLPVLSEVRGLLLRDVLGGNPSGVHFVEFVPLVGKSLHLPWEVAERIPILLVNIWDGRPVPVAFGGPVWVLLPTGEYRELLQWVGEAPAFFFLKAVRLHP</sequence>
<evidence type="ECO:0000256" key="1">
    <source>
        <dbReference type="SAM" id="SignalP"/>
    </source>
</evidence>
<feature type="chain" id="PRO_5013290845" description="Oxidoreductase molybdopterin-binding domain-containing protein" evidence="1">
    <location>
        <begin position="22"/>
        <end position="309"/>
    </location>
</feature>
<dbReference type="Proteomes" id="UP000184076">
    <property type="component" value="Unassembled WGS sequence"/>
</dbReference>
<proteinExistence type="predicted"/>
<dbReference type="InterPro" id="IPR036374">
    <property type="entry name" value="OxRdtase_Mopterin-bd_sf"/>
</dbReference>
<evidence type="ECO:0000259" key="2">
    <source>
        <dbReference type="Pfam" id="PF00174"/>
    </source>
</evidence>
<keyword evidence="4" id="KW-1185">Reference proteome</keyword>
<dbReference type="SUPFAM" id="SSF56524">
    <property type="entry name" value="Oxidoreductase molybdopterin-binding domain"/>
    <property type="match status" value="1"/>
</dbReference>
<dbReference type="RefSeq" id="WP_073038193.1">
    <property type="nucleotide sequence ID" value="NZ_FQVB01000011.1"/>
</dbReference>
<evidence type="ECO:0000313" key="4">
    <source>
        <dbReference type="Proteomes" id="UP000184076"/>
    </source>
</evidence>
<dbReference type="EMBL" id="FQVB01000011">
    <property type="protein sequence ID" value="SHF10752.1"/>
    <property type="molecule type" value="Genomic_DNA"/>
</dbReference>
<reference evidence="4" key="1">
    <citation type="submission" date="2016-11" db="EMBL/GenBank/DDBJ databases">
        <authorList>
            <person name="Varghese N."/>
            <person name="Submissions S."/>
        </authorList>
    </citation>
    <scope>NUCLEOTIDE SEQUENCE [LARGE SCALE GENOMIC DNA]</scope>
    <source>
        <strain evidence="4">DSM 9756</strain>
    </source>
</reference>
<dbReference type="AlphaFoldDB" id="A0A1M4YZ23"/>
<dbReference type="Gene3D" id="3.90.420.10">
    <property type="entry name" value="Oxidoreductase, molybdopterin-binding domain"/>
    <property type="match status" value="1"/>
</dbReference>
<feature type="domain" description="Oxidoreductase molybdopterin-binding" evidence="2">
    <location>
        <begin position="75"/>
        <end position="144"/>
    </location>
</feature>
<dbReference type="STRING" id="1121391.SAMN02745206_01347"/>
<evidence type="ECO:0000313" key="3">
    <source>
        <dbReference type="EMBL" id="SHF10752.1"/>
    </source>
</evidence>
<accession>A0A1M4YZ23</accession>
<gene>
    <name evidence="3" type="ORF">SAMN02745206_01347</name>
</gene>
<keyword evidence="1" id="KW-0732">Signal</keyword>
<feature type="signal peptide" evidence="1">
    <location>
        <begin position="1"/>
        <end position="21"/>
    </location>
</feature>
<dbReference type="InterPro" id="IPR000572">
    <property type="entry name" value="OxRdtase_Mopterin-bd_dom"/>
</dbReference>
<protein>
    <recommendedName>
        <fullName evidence="2">Oxidoreductase molybdopterin-binding domain-containing protein</fullName>
    </recommendedName>
</protein>
<dbReference type="OrthoDB" id="9778777at2"/>
<dbReference type="Pfam" id="PF00174">
    <property type="entry name" value="Oxidored_molyb"/>
    <property type="match status" value="1"/>
</dbReference>